<protein>
    <submittedName>
        <fullName evidence="1">Uncharacterized protein</fullName>
    </submittedName>
</protein>
<accession>A0A9P7E6A2</accession>
<evidence type="ECO:0000313" key="2">
    <source>
        <dbReference type="Proteomes" id="UP000807769"/>
    </source>
</evidence>
<dbReference type="GeneID" id="64634583"/>
<dbReference type="OrthoDB" id="2691759at2759"/>
<dbReference type="AlphaFoldDB" id="A0A9P7E6A2"/>
<evidence type="ECO:0000313" key="1">
    <source>
        <dbReference type="EMBL" id="KAG1812538.1"/>
    </source>
</evidence>
<gene>
    <name evidence="1" type="ORF">BJ212DRAFT_1483149</name>
</gene>
<keyword evidence="2" id="KW-1185">Reference proteome</keyword>
<name>A0A9P7E6A2_9AGAM</name>
<dbReference type="EMBL" id="JABBWG010000026">
    <property type="protein sequence ID" value="KAG1812538.1"/>
    <property type="molecule type" value="Genomic_DNA"/>
</dbReference>
<dbReference type="Proteomes" id="UP000807769">
    <property type="component" value="Unassembled WGS sequence"/>
</dbReference>
<reference evidence="1" key="1">
    <citation type="journal article" date="2020" name="New Phytol.">
        <title>Comparative genomics reveals dynamic genome evolution in host specialist ectomycorrhizal fungi.</title>
        <authorList>
            <person name="Lofgren L.A."/>
            <person name="Nguyen N.H."/>
            <person name="Vilgalys R."/>
            <person name="Ruytinx J."/>
            <person name="Liao H.L."/>
            <person name="Branco S."/>
            <person name="Kuo A."/>
            <person name="LaButti K."/>
            <person name="Lipzen A."/>
            <person name="Andreopoulos W."/>
            <person name="Pangilinan J."/>
            <person name="Riley R."/>
            <person name="Hundley H."/>
            <person name="Na H."/>
            <person name="Barry K."/>
            <person name="Grigoriev I.V."/>
            <person name="Stajich J.E."/>
            <person name="Kennedy P.G."/>
        </authorList>
    </citation>
    <scope>NUCLEOTIDE SEQUENCE</scope>
    <source>
        <strain evidence="1">MN1</strain>
    </source>
</reference>
<sequence>MESTAIVLVKQDSVFLPGMTISATHWIAYAMTKGRVHIILRSSSDRTLLQLPMVFAPAILVINMAVYSNRLAGVTSDGSFVVWELPEFSAPKPTIHFVILSVDADLTGDKAHTACIAAKLPPGDLALIMFSMHSTGVNQDLIRKEWYDTAVLNTPAKLPPYMPAAPMEAKGTRHMPPAPMSISGPGPAPVTQLSASIISPARTRTPPEDLEADIACDKVHVRDQEVGEQAVNAEQQVEEYPWLPLTTLLLTITLLCTTTSTVIY</sequence>
<comment type="caution">
    <text evidence="1">The sequence shown here is derived from an EMBL/GenBank/DDBJ whole genome shotgun (WGS) entry which is preliminary data.</text>
</comment>
<organism evidence="1 2">
    <name type="scientific">Suillus subaureus</name>
    <dbReference type="NCBI Taxonomy" id="48587"/>
    <lineage>
        <taxon>Eukaryota</taxon>
        <taxon>Fungi</taxon>
        <taxon>Dikarya</taxon>
        <taxon>Basidiomycota</taxon>
        <taxon>Agaricomycotina</taxon>
        <taxon>Agaricomycetes</taxon>
        <taxon>Agaricomycetidae</taxon>
        <taxon>Boletales</taxon>
        <taxon>Suillineae</taxon>
        <taxon>Suillaceae</taxon>
        <taxon>Suillus</taxon>
    </lineage>
</organism>
<proteinExistence type="predicted"/>
<dbReference type="RefSeq" id="XP_041190683.1">
    <property type="nucleotide sequence ID" value="XM_041340567.1"/>
</dbReference>